<protein>
    <submittedName>
        <fullName evidence="2">Uncharacterized protein</fullName>
    </submittedName>
</protein>
<feature type="compositionally biased region" description="Basic and acidic residues" evidence="1">
    <location>
        <begin position="20"/>
        <end position="34"/>
    </location>
</feature>
<dbReference type="EMBL" id="CAUYUJ010012447">
    <property type="protein sequence ID" value="CAK0833945.1"/>
    <property type="molecule type" value="Genomic_DNA"/>
</dbReference>
<dbReference type="Proteomes" id="UP001189429">
    <property type="component" value="Unassembled WGS sequence"/>
</dbReference>
<gene>
    <name evidence="2" type="ORF">PCOR1329_LOCUS31496</name>
</gene>
<reference evidence="2" key="1">
    <citation type="submission" date="2023-10" db="EMBL/GenBank/DDBJ databases">
        <authorList>
            <person name="Chen Y."/>
            <person name="Shah S."/>
            <person name="Dougan E. K."/>
            <person name="Thang M."/>
            <person name="Chan C."/>
        </authorList>
    </citation>
    <scope>NUCLEOTIDE SEQUENCE [LARGE SCALE GENOMIC DNA]</scope>
</reference>
<comment type="caution">
    <text evidence="2">The sequence shown here is derived from an EMBL/GenBank/DDBJ whole genome shotgun (WGS) entry which is preliminary data.</text>
</comment>
<evidence type="ECO:0000313" key="2">
    <source>
        <dbReference type="EMBL" id="CAK0833945.1"/>
    </source>
</evidence>
<organism evidence="2 3">
    <name type="scientific">Prorocentrum cordatum</name>
    <dbReference type="NCBI Taxonomy" id="2364126"/>
    <lineage>
        <taxon>Eukaryota</taxon>
        <taxon>Sar</taxon>
        <taxon>Alveolata</taxon>
        <taxon>Dinophyceae</taxon>
        <taxon>Prorocentrales</taxon>
        <taxon>Prorocentraceae</taxon>
        <taxon>Prorocentrum</taxon>
    </lineage>
</organism>
<name>A0ABN9SPZ5_9DINO</name>
<keyword evidence="3" id="KW-1185">Reference proteome</keyword>
<evidence type="ECO:0000256" key="1">
    <source>
        <dbReference type="SAM" id="MobiDB-lite"/>
    </source>
</evidence>
<accession>A0ABN9SPZ5</accession>
<proteinExistence type="predicted"/>
<evidence type="ECO:0000313" key="3">
    <source>
        <dbReference type="Proteomes" id="UP001189429"/>
    </source>
</evidence>
<feature type="region of interest" description="Disordered" evidence="1">
    <location>
        <begin position="1"/>
        <end position="41"/>
    </location>
</feature>
<sequence length="218" mass="23322">MGAPPESKKAKGAVIQEARASAEEAKRSGEKQRMPTEAVQSRVTKNMAGPNRGQRMDLLSISPERMGVRCKVSWTSATRSARGCCPARPFMDFNFAERTGVDKRATTMAGGDQMHEQHGEVASDYARADMLKGKEVKDAAVKMRARPWDLASLVKKSCEMRGVLVKPMNCRPVAAVLMGEFGTLGAGGSPRAQALGGRRAGAQAVAKLLDAEAGDDDD</sequence>